<evidence type="ECO:0000313" key="2">
    <source>
        <dbReference type="EMBL" id="KAJ3178217.1"/>
    </source>
</evidence>
<feature type="region of interest" description="Disordered" evidence="1">
    <location>
        <begin position="1"/>
        <end position="28"/>
    </location>
</feature>
<comment type="caution">
    <text evidence="2">The sequence shown here is derived from an EMBL/GenBank/DDBJ whole genome shotgun (WGS) entry which is preliminary data.</text>
</comment>
<protein>
    <submittedName>
        <fullName evidence="2">Uncharacterized protein</fullName>
    </submittedName>
</protein>
<dbReference type="AlphaFoldDB" id="A0AAD5TPK4"/>
<proteinExistence type="predicted"/>
<organism evidence="2 3">
    <name type="scientific">Geranomyces variabilis</name>
    <dbReference type="NCBI Taxonomy" id="109894"/>
    <lineage>
        <taxon>Eukaryota</taxon>
        <taxon>Fungi</taxon>
        <taxon>Fungi incertae sedis</taxon>
        <taxon>Chytridiomycota</taxon>
        <taxon>Chytridiomycota incertae sedis</taxon>
        <taxon>Chytridiomycetes</taxon>
        <taxon>Spizellomycetales</taxon>
        <taxon>Powellomycetaceae</taxon>
        <taxon>Geranomyces</taxon>
    </lineage>
</organism>
<dbReference type="Proteomes" id="UP001212152">
    <property type="component" value="Unassembled WGS sequence"/>
</dbReference>
<keyword evidence="3" id="KW-1185">Reference proteome</keyword>
<dbReference type="EMBL" id="JADGJQ010000028">
    <property type="protein sequence ID" value="KAJ3178217.1"/>
    <property type="molecule type" value="Genomic_DNA"/>
</dbReference>
<sequence length="144" mass="15447">MPRTHESSNKQLPNGLGKTREVSGSKDNTVEGQSFLNYLEKRYPIRTSVRSMTVKVSPGVRYCDDPTKRTMVLALTSTSGMTYLTASDRSPGVLPMSLQIGTIPVLSCGNTSARQLAPKEGFHHETAAADRGSAAPTACRSVAC</sequence>
<evidence type="ECO:0000313" key="3">
    <source>
        <dbReference type="Proteomes" id="UP001212152"/>
    </source>
</evidence>
<name>A0AAD5TPK4_9FUNG</name>
<gene>
    <name evidence="2" type="ORF">HDU87_003769</name>
</gene>
<accession>A0AAD5TPK4</accession>
<evidence type="ECO:0000256" key="1">
    <source>
        <dbReference type="SAM" id="MobiDB-lite"/>
    </source>
</evidence>
<reference evidence="2" key="1">
    <citation type="submission" date="2020-05" db="EMBL/GenBank/DDBJ databases">
        <title>Phylogenomic resolution of chytrid fungi.</title>
        <authorList>
            <person name="Stajich J.E."/>
            <person name="Amses K."/>
            <person name="Simmons R."/>
            <person name="Seto K."/>
            <person name="Myers J."/>
            <person name="Bonds A."/>
            <person name="Quandt C.A."/>
            <person name="Barry K."/>
            <person name="Liu P."/>
            <person name="Grigoriev I."/>
            <person name="Longcore J.E."/>
            <person name="James T.Y."/>
        </authorList>
    </citation>
    <scope>NUCLEOTIDE SEQUENCE</scope>
    <source>
        <strain evidence="2">JEL0379</strain>
    </source>
</reference>